<dbReference type="AlphaFoldDB" id="A0A2K3JS98"/>
<evidence type="ECO:0000313" key="1">
    <source>
        <dbReference type="EMBL" id="PNX56919.1"/>
    </source>
</evidence>
<proteinExistence type="predicted"/>
<comment type="caution">
    <text evidence="1">The sequence shown here is derived from an EMBL/GenBank/DDBJ whole genome shotgun (WGS) entry which is preliminary data.</text>
</comment>
<protein>
    <recommendedName>
        <fullName evidence="3">DUF4283 domain-containing protein</fullName>
    </recommendedName>
</protein>
<reference evidence="1 2" key="1">
    <citation type="journal article" date="2014" name="Am. J. Bot.">
        <title>Genome assembly and annotation for red clover (Trifolium pratense; Fabaceae).</title>
        <authorList>
            <person name="Istvanek J."/>
            <person name="Jaros M."/>
            <person name="Krenek A."/>
            <person name="Repkova J."/>
        </authorList>
    </citation>
    <scope>NUCLEOTIDE SEQUENCE [LARGE SCALE GENOMIC DNA]</scope>
    <source>
        <strain evidence="2">cv. Tatra</strain>
        <tissue evidence="1">Young leaves</tissue>
    </source>
</reference>
<sequence>MSRCKRANSFPPKVSRSIISGPWSLEWLHDLNHEVVGVIFSACKRVRMRVHLGGRQQKCRQSDPRKSKEGGPLRHLFHSIKKLARML</sequence>
<reference evidence="1 2" key="2">
    <citation type="journal article" date="2017" name="Front. Plant Sci.">
        <title>Gene Classification and Mining of Molecular Markers Useful in Red Clover (Trifolium pratense) Breeding.</title>
        <authorList>
            <person name="Istvanek J."/>
            <person name="Dluhosova J."/>
            <person name="Dluhos P."/>
            <person name="Patkova L."/>
            <person name="Nedelnik J."/>
            <person name="Repkova J."/>
        </authorList>
    </citation>
    <scope>NUCLEOTIDE SEQUENCE [LARGE SCALE GENOMIC DNA]</scope>
    <source>
        <strain evidence="2">cv. Tatra</strain>
        <tissue evidence="1">Young leaves</tissue>
    </source>
</reference>
<name>A0A2K3JS98_TRIPR</name>
<accession>A0A2K3JS98</accession>
<dbReference type="EMBL" id="ASHM01121477">
    <property type="protein sequence ID" value="PNX56919.1"/>
    <property type="molecule type" value="Genomic_DNA"/>
</dbReference>
<dbReference type="Proteomes" id="UP000236291">
    <property type="component" value="Unassembled WGS sequence"/>
</dbReference>
<feature type="non-terminal residue" evidence="1">
    <location>
        <position position="87"/>
    </location>
</feature>
<evidence type="ECO:0008006" key="3">
    <source>
        <dbReference type="Google" id="ProtNLM"/>
    </source>
</evidence>
<evidence type="ECO:0000313" key="2">
    <source>
        <dbReference type="Proteomes" id="UP000236291"/>
    </source>
</evidence>
<organism evidence="1 2">
    <name type="scientific">Trifolium pratense</name>
    <name type="common">Red clover</name>
    <dbReference type="NCBI Taxonomy" id="57577"/>
    <lineage>
        <taxon>Eukaryota</taxon>
        <taxon>Viridiplantae</taxon>
        <taxon>Streptophyta</taxon>
        <taxon>Embryophyta</taxon>
        <taxon>Tracheophyta</taxon>
        <taxon>Spermatophyta</taxon>
        <taxon>Magnoliopsida</taxon>
        <taxon>eudicotyledons</taxon>
        <taxon>Gunneridae</taxon>
        <taxon>Pentapetalae</taxon>
        <taxon>rosids</taxon>
        <taxon>fabids</taxon>
        <taxon>Fabales</taxon>
        <taxon>Fabaceae</taxon>
        <taxon>Papilionoideae</taxon>
        <taxon>50 kb inversion clade</taxon>
        <taxon>NPAAA clade</taxon>
        <taxon>Hologalegina</taxon>
        <taxon>IRL clade</taxon>
        <taxon>Trifolieae</taxon>
        <taxon>Trifolium</taxon>
    </lineage>
</organism>
<gene>
    <name evidence="1" type="ORF">L195_g058441</name>
</gene>